<dbReference type="PANTHER" id="PTHR36842:SF1">
    <property type="entry name" value="PROTEIN TOLB"/>
    <property type="match status" value="1"/>
</dbReference>
<feature type="chain" id="PRO_5001728597" evidence="2">
    <location>
        <begin position="19"/>
        <end position="383"/>
    </location>
</feature>
<proteinExistence type="inferred from homology"/>
<dbReference type="InterPro" id="IPR011659">
    <property type="entry name" value="WD40"/>
</dbReference>
<gene>
    <name evidence="3" type="ORF">TTRE_0000339801</name>
</gene>
<reference evidence="3" key="1">
    <citation type="submission" date="2014-01" db="EMBL/GenBank/DDBJ databases">
        <authorList>
            <person name="Aslett M."/>
        </authorList>
    </citation>
    <scope>NUCLEOTIDE SEQUENCE</scope>
</reference>
<dbReference type="STRING" id="36087.A0A077Z3S1"/>
<evidence type="ECO:0000313" key="3">
    <source>
        <dbReference type="EMBL" id="CDW55127.1"/>
    </source>
</evidence>
<keyword evidence="3" id="KW-0645">Protease</keyword>
<evidence type="ECO:0000313" key="4">
    <source>
        <dbReference type="Proteomes" id="UP000030665"/>
    </source>
</evidence>
<reference evidence="3" key="2">
    <citation type="submission" date="2014-03" db="EMBL/GenBank/DDBJ databases">
        <title>The whipworm genome and dual-species transcriptomics of an intimate host-pathogen interaction.</title>
        <authorList>
            <person name="Foth B.J."/>
            <person name="Tsai I.J."/>
            <person name="Reid A.J."/>
            <person name="Bancroft A.J."/>
            <person name="Nichol S."/>
            <person name="Tracey A."/>
            <person name="Holroyd N."/>
            <person name="Cotton J.A."/>
            <person name="Stanley E.J."/>
            <person name="Zarowiecki M."/>
            <person name="Liu J.Z."/>
            <person name="Huckvale T."/>
            <person name="Cooper P.J."/>
            <person name="Grencis R.K."/>
            <person name="Berriman M."/>
        </authorList>
    </citation>
    <scope>NUCLEOTIDE SEQUENCE [LARGE SCALE GENOMIC DNA]</scope>
</reference>
<dbReference type="AlphaFoldDB" id="A0A077Z3S1"/>
<sequence>MRSVVSLLLFNFIMQSFGGAVHYEQEKNLANVTQLTFTGVNAEAYFSFDGKEILFQATDRKKGTGECDQIFRLRLDDPSAVPVMVSNGKGRTTCSFFLNDNRRLIYSTTFHHNEACPLHICKRKDAPKECNSLHPYLWDVFNDYDIVMDDGNGSLTFLTNDSSYDAEGVVSPDGKSIVFTSSRSGDLELWLMDINGTNQRQVTNISGYDGGAFFSPDSTKLVFRANHVKTAKELEEYQELLRHMAVRPSLMDIYTINVDGTDMKQITDLKYASWAPYYHPDGKRIIFSSNHHHKWHPSTFNLFIVNDDGTGLEQITYDKTFDSFPMFSPDGKKLIFISARNSTGQHMMNIFLADWVENGVPTARINFGLLMYIVLTTMFYPLF</sequence>
<evidence type="ECO:0000256" key="2">
    <source>
        <dbReference type="SAM" id="SignalP"/>
    </source>
</evidence>
<dbReference type="EMBL" id="HG805938">
    <property type="protein sequence ID" value="CDW55127.1"/>
    <property type="molecule type" value="Genomic_DNA"/>
</dbReference>
<name>A0A077Z3S1_TRITR</name>
<keyword evidence="2" id="KW-0732">Signal</keyword>
<dbReference type="InterPro" id="IPR011042">
    <property type="entry name" value="6-blade_b-propeller_TolB-like"/>
</dbReference>
<dbReference type="GO" id="GO:0004177">
    <property type="term" value="F:aminopeptidase activity"/>
    <property type="evidence" value="ECO:0007669"/>
    <property type="project" value="UniProtKB-KW"/>
</dbReference>
<feature type="signal peptide" evidence="2">
    <location>
        <begin position="1"/>
        <end position="18"/>
    </location>
</feature>
<organism evidence="3 4">
    <name type="scientific">Trichuris trichiura</name>
    <name type="common">Whipworm</name>
    <name type="synonym">Trichocephalus trichiurus</name>
    <dbReference type="NCBI Taxonomy" id="36087"/>
    <lineage>
        <taxon>Eukaryota</taxon>
        <taxon>Metazoa</taxon>
        <taxon>Ecdysozoa</taxon>
        <taxon>Nematoda</taxon>
        <taxon>Enoplea</taxon>
        <taxon>Dorylaimia</taxon>
        <taxon>Trichinellida</taxon>
        <taxon>Trichuridae</taxon>
        <taxon>Trichuris</taxon>
    </lineage>
</organism>
<protein>
    <submittedName>
        <fullName evidence="3">M28 family aminopeptidase</fullName>
    </submittedName>
</protein>
<dbReference type="OrthoDB" id="43744at2759"/>
<dbReference type="Proteomes" id="UP000030665">
    <property type="component" value="Unassembled WGS sequence"/>
</dbReference>
<keyword evidence="3" id="KW-0031">Aminopeptidase</keyword>
<dbReference type="SUPFAM" id="SSF82171">
    <property type="entry name" value="DPP6 N-terminal domain-like"/>
    <property type="match status" value="1"/>
</dbReference>
<keyword evidence="4" id="KW-1185">Reference proteome</keyword>
<dbReference type="Gene3D" id="2.120.10.30">
    <property type="entry name" value="TolB, C-terminal domain"/>
    <property type="match status" value="2"/>
</dbReference>
<dbReference type="Pfam" id="PF07676">
    <property type="entry name" value="PD40"/>
    <property type="match status" value="4"/>
</dbReference>
<keyword evidence="3" id="KW-0378">Hydrolase</keyword>
<comment type="similarity">
    <text evidence="1">Belongs to the TolB family.</text>
</comment>
<evidence type="ECO:0000256" key="1">
    <source>
        <dbReference type="ARBA" id="ARBA00009820"/>
    </source>
</evidence>
<accession>A0A077Z3S1</accession>
<dbReference type="PANTHER" id="PTHR36842">
    <property type="entry name" value="PROTEIN TOLB HOMOLOG"/>
    <property type="match status" value="1"/>
</dbReference>